<evidence type="ECO:0000256" key="1">
    <source>
        <dbReference type="SAM" id="Phobius"/>
    </source>
</evidence>
<organism evidence="2 3">
    <name type="scientific">Streptomyces phage BRock</name>
    <dbReference type="NCBI Taxonomy" id="1913591"/>
    <lineage>
        <taxon>Viruses</taxon>
        <taxon>Duplodnaviria</taxon>
        <taxon>Heunggongvirae</taxon>
        <taxon>Uroviricota</taxon>
        <taxon>Caudoviricetes</taxon>
        <taxon>Borockvirus</taxon>
        <taxon>Borockvirus brock</taxon>
    </lineage>
</organism>
<keyword evidence="1" id="KW-1133">Transmembrane helix</keyword>
<dbReference type="Proteomes" id="UP000224898">
    <property type="component" value="Segment"/>
</dbReference>
<keyword evidence="1" id="KW-0812">Transmembrane</keyword>
<evidence type="ECO:0000313" key="2">
    <source>
        <dbReference type="EMBL" id="APC46285.1"/>
    </source>
</evidence>
<name>A0A1J0GVT7_9CAUD</name>
<sequence>MLDHRKAEMLDIIAVLALAGSLGFSYILLTAKAKQRKTDER</sequence>
<keyword evidence="3" id="KW-1185">Reference proteome</keyword>
<evidence type="ECO:0000313" key="3">
    <source>
        <dbReference type="Proteomes" id="UP000224898"/>
    </source>
</evidence>
<reference evidence="2 3" key="1">
    <citation type="submission" date="2016-09" db="EMBL/GenBank/DDBJ databases">
        <title>Complete Genome Sequence of Streptomyces 5a phage BRock.</title>
        <authorList>
            <person name="Crossman A."/>
            <person name="Baron S."/>
            <person name="Jamdagni P."/>
            <person name="Khatri P."/>
            <person name="Sharma D."/>
            <person name="Pandey M."/>
            <person name="Goyal S."/>
            <person name="Kumar S."/>
            <person name="Phogat A."/>
            <person name="Chawla G."/>
            <person name="Pasricha M."/>
            <person name="Gupta K."/>
            <person name="Bazzad D."/>
            <person name="Aggarwal V."/>
            <person name="Poughat A."/>
            <person name="Singh K."/>
            <person name="Rana P."/>
            <person name="Gautam R."/>
            <person name="Sharma V."/>
            <person name="Tyagi D."/>
            <person name="Shahi A."/>
            <person name="Jangra N."/>
            <person name="Malik M."/>
            <person name="Sidhu P.K."/>
            <person name="Malik S."/>
            <person name="Ghalyan Y."/>
            <person name="Sharma S.S."/>
            <person name="Malik A."/>
            <person name="Chuttani R."/>
            <person name="Bamal N."/>
            <person name="Bhadula D."/>
            <person name="Batra A."/>
            <person name="Temple L."/>
            <person name="Nehra K."/>
        </authorList>
    </citation>
    <scope>NUCLEOTIDE SEQUENCE [LARGE SCALE GENOMIC DNA]</scope>
</reference>
<dbReference type="EMBL" id="KX925554">
    <property type="protein sequence ID" value="APC46285.1"/>
    <property type="molecule type" value="Genomic_DNA"/>
</dbReference>
<dbReference type="GeneID" id="55601437"/>
<feature type="transmembrane region" description="Helical" evidence="1">
    <location>
        <begin position="12"/>
        <end position="31"/>
    </location>
</feature>
<keyword evidence="1" id="KW-0472">Membrane</keyword>
<accession>A0A1J0GVT7</accession>
<dbReference type="RefSeq" id="YP_009831748.1">
    <property type="nucleotide sequence ID" value="NC_048650.1"/>
</dbReference>
<proteinExistence type="predicted"/>
<protein>
    <submittedName>
        <fullName evidence="2">Uncharacterized protein</fullName>
    </submittedName>
</protein>
<dbReference type="KEGG" id="vg:55601437"/>